<organism evidence="1 2">
    <name type="scientific">Rhodopirellula baltica SWK14</name>
    <dbReference type="NCBI Taxonomy" id="993516"/>
    <lineage>
        <taxon>Bacteria</taxon>
        <taxon>Pseudomonadati</taxon>
        <taxon>Planctomycetota</taxon>
        <taxon>Planctomycetia</taxon>
        <taxon>Pirellulales</taxon>
        <taxon>Pirellulaceae</taxon>
        <taxon>Rhodopirellula</taxon>
    </lineage>
</organism>
<comment type="caution">
    <text evidence="1">The sequence shown here is derived from an EMBL/GenBank/DDBJ whole genome shotgun (WGS) entry which is preliminary data.</text>
</comment>
<proteinExistence type="predicted"/>
<protein>
    <submittedName>
        <fullName evidence="1">Uncharacterized protein</fullName>
    </submittedName>
</protein>
<reference evidence="1 2" key="1">
    <citation type="journal article" date="2013" name="Mar. Genomics">
        <title>Expression of sulfatases in Rhodopirellula baltica and the diversity of sulfatases in the genus Rhodopirellula.</title>
        <authorList>
            <person name="Wegner C.E."/>
            <person name="Richter-Heitmann T."/>
            <person name="Klindworth A."/>
            <person name="Klockow C."/>
            <person name="Richter M."/>
            <person name="Achstetter T."/>
            <person name="Glockner F.O."/>
            <person name="Harder J."/>
        </authorList>
    </citation>
    <scope>NUCLEOTIDE SEQUENCE [LARGE SCALE GENOMIC DNA]</scope>
    <source>
        <strain evidence="1 2">SWK14</strain>
    </source>
</reference>
<sequence length="60" mass="6914">MSQFHQTHPARIVRPAVVGLESRQENLGHVLGRPAEMREKRSNILDLKSRLKMLKQTPQV</sequence>
<gene>
    <name evidence="1" type="ORF">RBSWK_05348</name>
</gene>
<name>L7CAQ8_RHOBT</name>
<dbReference type="Proteomes" id="UP000010959">
    <property type="component" value="Unassembled WGS sequence"/>
</dbReference>
<dbReference type="EMBL" id="AMWG01000146">
    <property type="protein sequence ID" value="ELP30727.1"/>
    <property type="molecule type" value="Genomic_DNA"/>
</dbReference>
<evidence type="ECO:0000313" key="1">
    <source>
        <dbReference type="EMBL" id="ELP30727.1"/>
    </source>
</evidence>
<accession>L7CAQ8</accession>
<dbReference type="AlphaFoldDB" id="L7CAQ8"/>
<evidence type="ECO:0000313" key="2">
    <source>
        <dbReference type="Proteomes" id="UP000010959"/>
    </source>
</evidence>